<dbReference type="SUPFAM" id="SSF54928">
    <property type="entry name" value="RNA-binding domain, RBD"/>
    <property type="match status" value="2"/>
</dbReference>
<dbReference type="PROSITE" id="PS50102">
    <property type="entry name" value="RRM"/>
    <property type="match status" value="2"/>
</dbReference>
<dbReference type="SMART" id="SM00360">
    <property type="entry name" value="RRM"/>
    <property type="match status" value="2"/>
</dbReference>
<feature type="region of interest" description="Disordered" evidence="4">
    <location>
        <begin position="592"/>
        <end position="641"/>
    </location>
</feature>
<comment type="caution">
    <text evidence="6">The sequence shown here is derived from an EMBL/GenBank/DDBJ whole genome shotgun (WGS) entry which is preliminary data.</text>
</comment>
<dbReference type="Pfam" id="PF00076">
    <property type="entry name" value="RRM_1"/>
    <property type="match status" value="2"/>
</dbReference>
<gene>
    <name evidence="6" type="ORF">BKA67DRAFT_652690</name>
</gene>
<evidence type="ECO:0000256" key="1">
    <source>
        <dbReference type="ARBA" id="ARBA00022737"/>
    </source>
</evidence>
<dbReference type="GeneID" id="70135103"/>
<organism evidence="6 7">
    <name type="scientific">Truncatella angustata</name>
    <dbReference type="NCBI Taxonomy" id="152316"/>
    <lineage>
        <taxon>Eukaryota</taxon>
        <taxon>Fungi</taxon>
        <taxon>Dikarya</taxon>
        <taxon>Ascomycota</taxon>
        <taxon>Pezizomycotina</taxon>
        <taxon>Sordariomycetes</taxon>
        <taxon>Xylariomycetidae</taxon>
        <taxon>Amphisphaeriales</taxon>
        <taxon>Sporocadaceae</taxon>
        <taxon>Truncatella</taxon>
    </lineage>
</organism>
<feature type="region of interest" description="Disordered" evidence="4">
    <location>
        <begin position="1"/>
        <end position="29"/>
    </location>
</feature>
<dbReference type="GO" id="GO:0003723">
    <property type="term" value="F:RNA binding"/>
    <property type="evidence" value="ECO:0007669"/>
    <property type="project" value="UniProtKB-UniRule"/>
</dbReference>
<dbReference type="FunFam" id="3.30.70.330:FF:000468">
    <property type="entry name" value="Related to single-stranded DNA-binding protein MSSP-1"/>
    <property type="match status" value="1"/>
</dbReference>
<evidence type="ECO:0000256" key="2">
    <source>
        <dbReference type="ARBA" id="ARBA00022884"/>
    </source>
</evidence>
<protein>
    <recommendedName>
        <fullName evidence="5">RRM domain-containing protein</fullName>
    </recommendedName>
</protein>
<evidence type="ECO:0000313" key="6">
    <source>
        <dbReference type="EMBL" id="KAH6659462.1"/>
    </source>
</evidence>
<dbReference type="OrthoDB" id="271725at2759"/>
<dbReference type="InterPro" id="IPR000504">
    <property type="entry name" value="RRM_dom"/>
</dbReference>
<dbReference type="InterPro" id="IPR012677">
    <property type="entry name" value="Nucleotide-bd_a/b_plait_sf"/>
</dbReference>
<dbReference type="InterPro" id="IPR035979">
    <property type="entry name" value="RBD_domain_sf"/>
</dbReference>
<dbReference type="PANTHER" id="PTHR24012">
    <property type="entry name" value="RNA BINDING PROTEIN"/>
    <property type="match status" value="1"/>
</dbReference>
<sequence length="641" mass="69173">MSNDDSNRRGPGAPATGPQSAAPTAPPLPSYMMATTASLADPASGQNSAYADSGMNSVVDQFAGMGLGTGLPPLPGYPPSVPLMPHGGGLSYSPALYNGPFPSPNGIMPGTNGGVWLQNGIKWPTSDIPFINEFQRVNQHQQNAEFAKSQREQLAKYYESIGINCELPPLENRRSSYSTTESTPATPFYGSTASRDVGTRVAVFDRGSSAYTTPSPPQITSNDLIALPKMASPRLPAPDRELRELLALDPSIPPAVPAVFTPRENMKTLEQSLVNHIPGNRNVYIRGLHPTTDDDLLLKYAERFGIVETSKAIIDTGTGACKGFGFAKFKDIKDSEACIRGFYAKGYEVGFARVITHQDKPSGGPIDPIDPIDSIDYMSEASADASAYRSSDPLNSAFPLVMPRAVKMCGCHCNEHTSFFTNFDPWDQESFNSRLKAEGDESSTNLYISNLPKSVSETDLATVLCNYTILSAKILRDNLGNSRGVGFARFESREICDEIIEIYTGQPLGEEALPMQIRYADTPAQKELKRITSERRQFRTNEYNVGAYGTPLVGMSPTIYSQAGWKQRGISSGSTPFPRSSFTHVKDAKLGAERMSSSNITAGDSPASENGSGDEGITIHVESPVVANGSTRSSPIKKEKD</sequence>
<keyword evidence="7" id="KW-1185">Reference proteome</keyword>
<evidence type="ECO:0000313" key="7">
    <source>
        <dbReference type="Proteomes" id="UP000758603"/>
    </source>
</evidence>
<dbReference type="Proteomes" id="UP000758603">
    <property type="component" value="Unassembled WGS sequence"/>
</dbReference>
<keyword evidence="1" id="KW-0677">Repeat</keyword>
<name>A0A9P9A2J1_9PEZI</name>
<feature type="domain" description="RRM" evidence="5">
    <location>
        <begin position="281"/>
        <end position="355"/>
    </location>
</feature>
<dbReference type="RefSeq" id="XP_045963593.1">
    <property type="nucleotide sequence ID" value="XM_046106212.1"/>
</dbReference>
<feature type="domain" description="RRM" evidence="5">
    <location>
        <begin position="444"/>
        <end position="522"/>
    </location>
</feature>
<evidence type="ECO:0000256" key="3">
    <source>
        <dbReference type="PROSITE-ProRule" id="PRU00176"/>
    </source>
</evidence>
<reference evidence="6" key="1">
    <citation type="journal article" date="2021" name="Nat. Commun.">
        <title>Genetic determinants of endophytism in the Arabidopsis root mycobiome.</title>
        <authorList>
            <person name="Mesny F."/>
            <person name="Miyauchi S."/>
            <person name="Thiergart T."/>
            <person name="Pickel B."/>
            <person name="Atanasova L."/>
            <person name="Karlsson M."/>
            <person name="Huettel B."/>
            <person name="Barry K.W."/>
            <person name="Haridas S."/>
            <person name="Chen C."/>
            <person name="Bauer D."/>
            <person name="Andreopoulos W."/>
            <person name="Pangilinan J."/>
            <person name="LaButti K."/>
            <person name="Riley R."/>
            <person name="Lipzen A."/>
            <person name="Clum A."/>
            <person name="Drula E."/>
            <person name="Henrissat B."/>
            <person name="Kohler A."/>
            <person name="Grigoriev I.V."/>
            <person name="Martin F.M."/>
            <person name="Hacquard S."/>
        </authorList>
    </citation>
    <scope>NUCLEOTIDE SEQUENCE</scope>
    <source>
        <strain evidence="6">MPI-SDFR-AT-0073</strain>
    </source>
</reference>
<accession>A0A9P9A2J1</accession>
<dbReference type="Gene3D" id="3.30.70.330">
    <property type="match status" value="2"/>
</dbReference>
<proteinExistence type="predicted"/>
<dbReference type="EMBL" id="JAGPXC010000001">
    <property type="protein sequence ID" value="KAH6659462.1"/>
    <property type="molecule type" value="Genomic_DNA"/>
</dbReference>
<feature type="compositionally biased region" description="Polar residues" evidence="4">
    <location>
        <begin position="595"/>
        <end position="611"/>
    </location>
</feature>
<dbReference type="AlphaFoldDB" id="A0A9P9A2J1"/>
<evidence type="ECO:0000256" key="4">
    <source>
        <dbReference type="SAM" id="MobiDB-lite"/>
    </source>
</evidence>
<keyword evidence="2 3" id="KW-0694">RNA-binding</keyword>
<evidence type="ECO:0000259" key="5">
    <source>
        <dbReference type="PROSITE" id="PS50102"/>
    </source>
</evidence>